<name>A0A433RXF7_9BACL</name>
<proteinExistence type="predicted"/>
<accession>A0A433RXF7</accession>
<dbReference type="EMBL" id="JTFC01000009">
    <property type="protein sequence ID" value="RUS57947.1"/>
    <property type="molecule type" value="Genomic_DNA"/>
</dbReference>
<dbReference type="Proteomes" id="UP000288623">
    <property type="component" value="Unassembled WGS sequence"/>
</dbReference>
<protein>
    <submittedName>
        <fullName evidence="1">Uncharacterized protein</fullName>
    </submittedName>
</protein>
<keyword evidence="2" id="KW-1185">Reference proteome</keyword>
<organism evidence="1 2">
    <name type="scientific">Candidatus Kurthia intestinigallinarum</name>
    <dbReference type="NCBI Taxonomy" id="1562256"/>
    <lineage>
        <taxon>Bacteria</taxon>
        <taxon>Bacillati</taxon>
        <taxon>Bacillota</taxon>
        <taxon>Bacilli</taxon>
        <taxon>Bacillales</taxon>
        <taxon>Caryophanaceae</taxon>
        <taxon>Kurthia</taxon>
    </lineage>
</organism>
<evidence type="ECO:0000313" key="1">
    <source>
        <dbReference type="EMBL" id="RUS57947.1"/>
    </source>
</evidence>
<dbReference type="RefSeq" id="WP_126989525.1">
    <property type="nucleotide sequence ID" value="NZ_JTFC01000009.1"/>
</dbReference>
<evidence type="ECO:0000313" key="2">
    <source>
        <dbReference type="Proteomes" id="UP000288623"/>
    </source>
</evidence>
<sequence length="77" mass="8844">MNMETSKNPSVLTNDERNVYIYALKDEFNSMGIDEEKQAYYIDKIINTTPENIVHLRRFGAITISREITSPDNVFGA</sequence>
<comment type="caution">
    <text evidence="1">The sequence shown here is derived from an EMBL/GenBank/DDBJ whole genome shotgun (WGS) entry which is preliminary data.</text>
</comment>
<dbReference type="OrthoDB" id="2454992at2"/>
<dbReference type="AlphaFoldDB" id="A0A433RXF7"/>
<reference evidence="1 2" key="1">
    <citation type="submission" date="2014-11" db="EMBL/GenBank/DDBJ databases">
        <title>Genome sequence and analysis of novel Kurthia sp.</title>
        <authorList>
            <person name="Lawson J.N."/>
            <person name="Gonzalez J.E."/>
            <person name="Rinauldi L."/>
            <person name="Xuan Z."/>
            <person name="Firman A."/>
            <person name="Shaddox L."/>
            <person name="Trudeau A."/>
            <person name="Shah S."/>
            <person name="Reiman D."/>
        </authorList>
    </citation>
    <scope>NUCLEOTIDE SEQUENCE [LARGE SCALE GENOMIC DNA]</scope>
    <source>
        <strain evidence="1 2">3B1D</strain>
    </source>
</reference>
<gene>
    <name evidence="1" type="ORF">QI30_03265</name>
</gene>